<dbReference type="STRING" id="1706337.A0A341BS47"/>
<name>A0A341BS47_NEOAA</name>
<dbReference type="InterPro" id="IPR050462">
    <property type="entry name" value="Retroviral_Gag-Pol_poly"/>
</dbReference>
<keyword evidence="4" id="KW-1185">Reference proteome</keyword>
<dbReference type="GO" id="GO:0003676">
    <property type="term" value="F:nucleic acid binding"/>
    <property type="evidence" value="ECO:0007669"/>
    <property type="project" value="InterPro"/>
</dbReference>
<gene>
    <name evidence="5" type="primary">LOC112402704</name>
</gene>
<dbReference type="GO" id="GO:0019068">
    <property type="term" value="P:virion assembly"/>
    <property type="evidence" value="ECO:0007669"/>
    <property type="project" value="InterPro"/>
</dbReference>
<dbReference type="SUPFAM" id="SSF57756">
    <property type="entry name" value="Retrovirus zinc finger-like domains"/>
    <property type="match status" value="1"/>
</dbReference>
<dbReference type="Proteomes" id="UP000252040">
    <property type="component" value="Unplaced"/>
</dbReference>
<dbReference type="GO" id="GO:0008270">
    <property type="term" value="F:zinc ion binding"/>
    <property type="evidence" value="ECO:0007669"/>
    <property type="project" value="UniProtKB-KW"/>
</dbReference>
<evidence type="ECO:0000313" key="5">
    <source>
        <dbReference type="RefSeq" id="XP_024605541.1"/>
    </source>
</evidence>
<accession>A0A341BS47</accession>
<evidence type="ECO:0000256" key="2">
    <source>
        <dbReference type="SAM" id="MobiDB-lite"/>
    </source>
</evidence>
<dbReference type="PROSITE" id="PS50158">
    <property type="entry name" value="ZF_CCHC"/>
    <property type="match status" value="1"/>
</dbReference>
<keyword evidence="1" id="KW-0863">Zinc-finger</keyword>
<keyword evidence="1" id="KW-0862">Zinc</keyword>
<dbReference type="AlphaFoldDB" id="A0A341BS47"/>
<dbReference type="InterPro" id="IPR003036">
    <property type="entry name" value="Gag_P30"/>
</dbReference>
<dbReference type="InterPro" id="IPR036875">
    <property type="entry name" value="Znf_CCHC_sf"/>
</dbReference>
<dbReference type="GeneID" id="112402704"/>
<feature type="region of interest" description="Disordered" evidence="2">
    <location>
        <begin position="328"/>
        <end position="373"/>
    </location>
</feature>
<dbReference type="KEGG" id="nasi:112402704"/>
<keyword evidence="1" id="KW-0479">Metal-binding</keyword>
<reference evidence="5" key="1">
    <citation type="submission" date="2025-08" db="UniProtKB">
        <authorList>
            <consortium name="RefSeq"/>
        </authorList>
    </citation>
    <scope>IDENTIFICATION</scope>
    <source>
        <tissue evidence="5">Meat</tissue>
    </source>
</reference>
<dbReference type="SMART" id="SM00343">
    <property type="entry name" value="ZnF_C2HC"/>
    <property type="match status" value="1"/>
</dbReference>
<protein>
    <submittedName>
        <fullName evidence="5">Uncharacterized protein LOC112402704 isoform X1</fullName>
    </submittedName>
</protein>
<organism evidence="4 5">
    <name type="scientific">Neophocaena asiaeorientalis asiaeorientalis</name>
    <name type="common">Yangtze finless porpoise</name>
    <name type="synonym">Neophocaena phocaenoides subsp. asiaeorientalis</name>
    <dbReference type="NCBI Taxonomy" id="1706337"/>
    <lineage>
        <taxon>Eukaryota</taxon>
        <taxon>Metazoa</taxon>
        <taxon>Chordata</taxon>
        <taxon>Craniata</taxon>
        <taxon>Vertebrata</taxon>
        <taxon>Euteleostomi</taxon>
        <taxon>Mammalia</taxon>
        <taxon>Eutheria</taxon>
        <taxon>Laurasiatheria</taxon>
        <taxon>Artiodactyla</taxon>
        <taxon>Whippomorpha</taxon>
        <taxon>Cetacea</taxon>
        <taxon>Odontoceti</taxon>
        <taxon>Phocoenidae</taxon>
        <taxon>Neophocaena</taxon>
    </lineage>
</organism>
<dbReference type="InterPro" id="IPR001878">
    <property type="entry name" value="Znf_CCHC"/>
</dbReference>
<dbReference type="RefSeq" id="XP_024605541.1">
    <property type="nucleotide sequence ID" value="XM_024749773.1"/>
</dbReference>
<proteinExistence type="predicted"/>
<dbReference type="PANTHER" id="PTHR33166">
    <property type="entry name" value="GAG_P30 DOMAIN-CONTAINING PROTEIN"/>
    <property type="match status" value="1"/>
</dbReference>
<dbReference type="InterPro" id="IPR008919">
    <property type="entry name" value="Retrov_capsid_N"/>
</dbReference>
<evidence type="ECO:0000259" key="3">
    <source>
        <dbReference type="PROSITE" id="PS50158"/>
    </source>
</evidence>
<dbReference type="SUPFAM" id="SSF47943">
    <property type="entry name" value="Retrovirus capsid protein, N-terminal core domain"/>
    <property type="match status" value="1"/>
</dbReference>
<dbReference type="Gene3D" id="1.10.375.10">
    <property type="entry name" value="Human Immunodeficiency Virus Type 1 Capsid Protein"/>
    <property type="match status" value="1"/>
</dbReference>
<dbReference type="Gene3D" id="4.10.60.10">
    <property type="entry name" value="Zinc finger, CCHC-type"/>
    <property type="match status" value="1"/>
</dbReference>
<feature type="region of interest" description="Disordered" evidence="2">
    <location>
        <begin position="187"/>
        <end position="219"/>
    </location>
</feature>
<sequence>MCILLSPEERSMILEKAFQEAERLHELKPNNPVRTPAKQAIPGTEPEWDPSDPGDQARLNHYKDCLITGLQKGANSFKRVRNVQPGPEEGPFTFLERLYEAFRKYTDIDPEHPDDMGLVNLNFIGQSAPDIRKKVERLEGGSWTPTSQLVQIAFEVFKGRYEIWEKQEQCMEQCIVRQVALLSCNQSKPSRTSAGENKRPRVRPWGPPKPSRKGHPSLGPQQCAFCKQEGHWKRECPKNRQGPLSPKITSITGVSGEVSQKPFLQWLECHVEKTHVKYSFVYVPGCHSPSSGQEVLTNLNDQVGFSAEKVDTKVLPGQDCALQAAPLQLGDKPQPDVPEEILQKRQHSHVQDRNPCLQDDPRTKNLQSAELKQ</sequence>
<evidence type="ECO:0000313" key="4">
    <source>
        <dbReference type="Proteomes" id="UP000252040"/>
    </source>
</evidence>
<feature type="region of interest" description="Disordered" evidence="2">
    <location>
        <begin position="28"/>
        <end position="54"/>
    </location>
</feature>
<dbReference type="Pfam" id="PF02093">
    <property type="entry name" value="Gag_p30"/>
    <property type="match status" value="1"/>
</dbReference>
<dbReference type="Pfam" id="PF00098">
    <property type="entry name" value="zf-CCHC"/>
    <property type="match status" value="1"/>
</dbReference>
<dbReference type="InParanoid" id="A0A341BS47"/>
<feature type="domain" description="CCHC-type" evidence="3">
    <location>
        <begin position="223"/>
        <end position="238"/>
    </location>
</feature>
<evidence type="ECO:0000256" key="1">
    <source>
        <dbReference type="PROSITE-ProRule" id="PRU00047"/>
    </source>
</evidence>
<feature type="compositionally biased region" description="Polar residues" evidence="2">
    <location>
        <begin position="364"/>
        <end position="373"/>
    </location>
</feature>